<evidence type="ECO:0000313" key="1">
    <source>
        <dbReference type="EMBL" id="RUT38723.1"/>
    </source>
</evidence>
<dbReference type="Gene3D" id="4.10.280.10">
    <property type="entry name" value="Helix-loop-helix DNA-binding domain"/>
    <property type="match status" value="1"/>
</dbReference>
<dbReference type="AlphaFoldDB" id="A0A433XVU3"/>
<evidence type="ECO:0000313" key="2">
    <source>
        <dbReference type="Proteomes" id="UP000279446"/>
    </source>
</evidence>
<dbReference type="InterPro" id="IPR037208">
    <property type="entry name" value="Spo0E-like_sf"/>
</dbReference>
<organism evidence="1 2">
    <name type="scientific">Paenibacillus anaericanus</name>
    <dbReference type="NCBI Taxonomy" id="170367"/>
    <lineage>
        <taxon>Bacteria</taxon>
        <taxon>Bacillati</taxon>
        <taxon>Bacillota</taxon>
        <taxon>Bacilli</taxon>
        <taxon>Bacillales</taxon>
        <taxon>Paenibacillaceae</taxon>
        <taxon>Paenibacillus</taxon>
    </lineage>
</organism>
<dbReference type="Pfam" id="PF09388">
    <property type="entry name" value="SpoOE-like"/>
    <property type="match status" value="1"/>
</dbReference>
<sequence length="68" mass="8032">MNPGELRELENQIYFLREKLNHLGDNNTRLSDPNILKVSQELDSLLNKFESKKSKHYEPTTYNNRPEA</sequence>
<dbReference type="GO" id="GO:0046983">
    <property type="term" value="F:protein dimerization activity"/>
    <property type="evidence" value="ECO:0007669"/>
    <property type="project" value="InterPro"/>
</dbReference>
<dbReference type="GO" id="GO:0043937">
    <property type="term" value="P:regulation of sporulation"/>
    <property type="evidence" value="ECO:0007669"/>
    <property type="project" value="InterPro"/>
</dbReference>
<name>A0A433XVU3_9BACL</name>
<accession>A0A433XVU3</accession>
<dbReference type="RefSeq" id="WP_127195123.1">
    <property type="nucleotide sequence ID" value="NZ_RZNY01000051.1"/>
</dbReference>
<dbReference type="InterPro" id="IPR036638">
    <property type="entry name" value="HLH_DNA-bd_sf"/>
</dbReference>
<dbReference type="SUPFAM" id="SSF140500">
    <property type="entry name" value="BAS1536-like"/>
    <property type="match status" value="1"/>
</dbReference>
<keyword evidence="2" id="KW-1185">Reference proteome</keyword>
<dbReference type="EMBL" id="RZNY01000051">
    <property type="protein sequence ID" value="RUT38723.1"/>
    <property type="molecule type" value="Genomic_DNA"/>
</dbReference>
<dbReference type="InterPro" id="IPR018540">
    <property type="entry name" value="Spo0E-like"/>
</dbReference>
<dbReference type="Proteomes" id="UP000279446">
    <property type="component" value="Unassembled WGS sequence"/>
</dbReference>
<gene>
    <name evidence="1" type="ORF">EJP82_26645</name>
</gene>
<proteinExistence type="predicted"/>
<reference evidence="1 2" key="1">
    <citation type="submission" date="2018-12" db="EMBL/GenBank/DDBJ databases">
        <authorList>
            <person name="Sun L."/>
            <person name="Chen Z."/>
        </authorList>
    </citation>
    <scope>NUCLEOTIDE SEQUENCE [LARGE SCALE GENOMIC DNA]</scope>
    <source>
        <strain evidence="1 2">DSM 15890</strain>
    </source>
</reference>
<comment type="caution">
    <text evidence="1">The sequence shown here is derived from an EMBL/GenBank/DDBJ whole genome shotgun (WGS) entry which is preliminary data.</text>
</comment>
<protein>
    <submittedName>
        <fullName evidence="1">Aspartyl-phosphate phosphatase Spo0E family protein</fullName>
    </submittedName>
</protein>
<dbReference type="OrthoDB" id="2973540at2"/>